<dbReference type="EMBL" id="VRSW01000001">
    <property type="protein sequence ID" value="TXK06568.1"/>
    <property type="molecule type" value="Genomic_DNA"/>
</dbReference>
<dbReference type="Proteomes" id="UP000321196">
    <property type="component" value="Unassembled WGS sequence"/>
</dbReference>
<feature type="region of interest" description="Disordered" evidence="1">
    <location>
        <begin position="199"/>
        <end position="222"/>
    </location>
</feature>
<name>A0A5C8HTU4_9MICO</name>
<feature type="domain" description="D-alanyl-D-alanine carboxypeptidase-like core" evidence="2">
    <location>
        <begin position="155"/>
        <end position="283"/>
    </location>
</feature>
<organism evidence="3 4">
    <name type="scientific">Microbacterium mitrae</name>
    <dbReference type="NCBI Taxonomy" id="664640"/>
    <lineage>
        <taxon>Bacteria</taxon>
        <taxon>Bacillati</taxon>
        <taxon>Actinomycetota</taxon>
        <taxon>Actinomycetes</taxon>
        <taxon>Micrococcales</taxon>
        <taxon>Microbacteriaceae</taxon>
        <taxon>Microbacterium</taxon>
    </lineage>
</organism>
<evidence type="ECO:0000313" key="4">
    <source>
        <dbReference type="Proteomes" id="UP000321196"/>
    </source>
</evidence>
<sequence length="312" mass="32807">MHSVLPAARHHARSRRAFIVVAAVGLAAAIFGIAIGMAARPTAAQDVSTQSPPKPTSVVSLPVPQLTAVPATAFVCSLPSMTEALATANVSSVISAAGGVEQFRRAVVLGTHKCLLPDDPASVWFVVNKARPFPDTTWWPTDLTQPVTRPAGSPQLRAEAAAAFDAMVIAAQNEGAGAIGLNSGFRSYATQAASYESQVDAAGQTEADHQSARPGHSEHQTGLTADVVPCDTSCGTLDDFGASAQGAWVAENAWRFGWITRYEEGSTGITGYTAEPWHLRYIGVELATLYHEGGYRTLEEFFGLPAAPDYVG</sequence>
<dbReference type="AlphaFoldDB" id="A0A5C8HTU4"/>
<evidence type="ECO:0000313" key="3">
    <source>
        <dbReference type="EMBL" id="TXK06568.1"/>
    </source>
</evidence>
<reference evidence="3 4" key="1">
    <citation type="submission" date="2019-08" db="EMBL/GenBank/DDBJ databases">
        <authorList>
            <person name="Dong K."/>
        </authorList>
    </citation>
    <scope>NUCLEOTIDE SEQUENCE [LARGE SCALE GENOMIC DNA]</scope>
    <source>
        <strain evidence="3 4">M4-8</strain>
    </source>
</reference>
<dbReference type="Pfam" id="PF02557">
    <property type="entry name" value="VanY"/>
    <property type="match status" value="1"/>
</dbReference>
<dbReference type="InterPro" id="IPR058193">
    <property type="entry name" value="VanY/YodJ_core_dom"/>
</dbReference>
<keyword evidence="4" id="KW-1185">Reference proteome</keyword>
<dbReference type="InterPro" id="IPR003709">
    <property type="entry name" value="VanY-like_core_dom"/>
</dbReference>
<dbReference type="CDD" id="cd14852">
    <property type="entry name" value="LD-carboxypeptidase"/>
    <property type="match status" value="1"/>
</dbReference>
<evidence type="ECO:0000259" key="2">
    <source>
        <dbReference type="Pfam" id="PF02557"/>
    </source>
</evidence>
<dbReference type="GO" id="GO:0008233">
    <property type="term" value="F:peptidase activity"/>
    <property type="evidence" value="ECO:0007669"/>
    <property type="project" value="InterPro"/>
</dbReference>
<dbReference type="OrthoDB" id="9792074at2"/>
<evidence type="ECO:0000256" key="1">
    <source>
        <dbReference type="SAM" id="MobiDB-lite"/>
    </source>
</evidence>
<dbReference type="SUPFAM" id="SSF55166">
    <property type="entry name" value="Hedgehog/DD-peptidase"/>
    <property type="match status" value="1"/>
</dbReference>
<dbReference type="InterPro" id="IPR009045">
    <property type="entry name" value="Zn_M74/Hedgehog-like"/>
</dbReference>
<feature type="compositionally biased region" description="Basic and acidic residues" evidence="1">
    <location>
        <begin position="206"/>
        <end position="219"/>
    </location>
</feature>
<dbReference type="GO" id="GO:0006508">
    <property type="term" value="P:proteolysis"/>
    <property type="evidence" value="ECO:0007669"/>
    <property type="project" value="InterPro"/>
</dbReference>
<comment type="caution">
    <text evidence="3">The sequence shown here is derived from an EMBL/GenBank/DDBJ whole genome shotgun (WGS) entry which is preliminary data.</text>
</comment>
<accession>A0A5C8HTU4</accession>
<dbReference type="PANTHER" id="PTHR34385">
    <property type="entry name" value="D-ALANYL-D-ALANINE CARBOXYPEPTIDASE"/>
    <property type="match status" value="1"/>
</dbReference>
<dbReference type="Gene3D" id="3.30.1380.10">
    <property type="match status" value="1"/>
</dbReference>
<protein>
    <submittedName>
        <fullName evidence="3">M15 family metallopeptidase</fullName>
    </submittedName>
</protein>
<gene>
    <name evidence="3" type="ORF">FVP60_06390</name>
</gene>
<dbReference type="InterPro" id="IPR052179">
    <property type="entry name" value="DD-CPase-like"/>
</dbReference>
<dbReference type="RefSeq" id="WP_147825373.1">
    <property type="nucleotide sequence ID" value="NZ_BAAARG010000001.1"/>
</dbReference>
<dbReference type="PANTHER" id="PTHR34385:SF1">
    <property type="entry name" value="PEPTIDOGLYCAN L-ALANYL-D-GLUTAMATE ENDOPEPTIDASE CWLK"/>
    <property type="match status" value="1"/>
</dbReference>
<proteinExistence type="predicted"/>